<keyword evidence="2" id="KW-0812">Transmembrane</keyword>
<dbReference type="PROSITE" id="PS50883">
    <property type="entry name" value="EAL"/>
    <property type="match status" value="1"/>
</dbReference>
<keyword evidence="2" id="KW-0472">Membrane</keyword>
<organism evidence="5 6">
    <name type="scientific">Clostridium thailandense</name>
    <dbReference type="NCBI Taxonomy" id="2794346"/>
    <lineage>
        <taxon>Bacteria</taxon>
        <taxon>Bacillati</taxon>
        <taxon>Bacillota</taxon>
        <taxon>Clostridia</taxon>
        <taxon>Eubacteriales</taxon>
        <taxon>Clostridiaceae</taxon>
        <taxon>Clostridium</taxon>
    </lineage>
</organism>
<dbReference type="PANTHER" id="PTHR33121">
    <property type="entry name" value="CYCLIC DI-GMP PHOSPHODIESTERASE PDEF"/>
    <property type="match status" value="1"/>
</dbReference>
<dbReference type="PROSITE" id="PS50887">
    <property type="entry name" value="GGDEF"/>
    <property type="match status" value="1"/>
</dbReference>
<feature type="domain" description="EAL" evidence="3">
    <location>
        <begin position="443"/>
        <end position="693"/>
    </location>
</feature>
<dbReference type="Pfam" id="PF00990">
    <property type="entry name" value="GGDEF"/>
    <property type="match status" value="1"/>
</dbReference>
<dbReference type="InterPro" id="IPR000160">
    <property type="entry name" value="GGDEF_dom"/>
</dbReference>
<dbReference type="CDD" id="cd01949">
    <property type="entry name" value="GGDEF"/>
    <property type="match status" value="1"/>
</dbReference>
<proteinExistence type="predicted"/>
<dbReference type="PANTHER" id="PTHR33121:SF71">
    <property type="entry name" value="OXYGEN SENSOR PROTEIN DOSP"/>
    <property type="match status" value="1"/>
</dbReference>
<keyword evidence="1" id="KW-0175">Coiled coil</keyword>
<dbReference type="SMART" id="SM00052">
    <property type="entry name" value="EAL"/>
    <property type="match status" value="1"/>
</dbReference>
<evidence type="ECO:0000313" key="6">
    <source>
        <dbReference type="Proteomes" id="UP000694308"/>
    </source>
</evidence>
<sequence>MEGIRMDTESFNYKKYGYLRNSDGTFIQIGISANKVESLTRKFSYQTLVEKLTPGENVLHVVFIDKNLKTIADSDIKALGTVYDKNEEPEIQAALKGSLSTRNSYYKKSDIKALTIYAPVVTNGEISNVLVISLSTEKVYYNIYMLSIISSIIAIMMILMLLLVKNENIIKPVKRLDKSINQIDIEKAIEYRLSLTEGDTFFGVARSINNILDKTSSYFHLLKEHQEELQASNEEITATYQQLAASEEELRAQYEEIQSYTEKLESLSGELGHIAYHDSLTNLPNRIKLVKKLEEDISKDKYGAVILLDIDNFKSINDTLGHPYGDKILKKVAEELEYIKDEKMFIGRLGGDEFLILIQEEKDIAIIENYAKHIMNIFKNKIIIEGQENYLNCSMGITLYPLDSNEVNQLFMNADMAMYKVKNVGKNNYMFFNEKMTKKLHENIRLESILRDAIKKEEFKLLYQPQICTFTGKAVGFEALLRLKNTPISPAQFIPVAEETGLIVEIGRWVTKEAISQISIWKQKGLVLKPIAINFSAKQLNDFNYIEFLKNTLKKAGVEARYIEIEITESIFLEKKEENIAFINELKCLGIKIALDDFGTGYSSLSYLTFLPVDKIKLDKSLNDKFLELENIKVMDSLVSLANSLNLEVVAEGIEDLVQYKRLKIARCNYIQGYLFSKPLEVEEVEKIYNYNFLDKLKHDHQ</sequence>
<dbReference type="GO" id="GO:0071111">
    <property type="term" value="F:cyclic-guanylate-specific phosphodiesterase activity"/>
    <property type="evidence" value="ECO:0007669"/>
    <property type="project" value="InterPro"/>
</dbReference>
<evidence type="ECO:0000256" key="2">
    <source>
        <dbReference type="SAM" id="Phobius"/>
    </source>
</evidence>
<evidence type="ECO:0000313" key="5">
    <source>
        <dbReference type="EMBL" id="MBV7275096.1"/>
    </source>
</evidence>
<evidence type="ECO:0000259" key="4">
    <source>
        <dbReference type="PROSITE" id="PS50887"/>
    </source>
</evidence>
<dbReference type="InterPro" id="IPR001633">
    <property type="entry name" value="EAL_dom"/>
</dbReference>
<dbReference type="Pfam" id="PF00563">
    <property type="entry name" value="EAL"/>
    <property type="match status" value="1"/>
</dbReference>
<dbReference type="EMBL" id="JAEEGC010000108">
    <property type="protein sequence ID" value="MBV7275096.1"/>
    <property type="molecule type" value="Genomic_DNA"/>
</dbReference>
<dbReference type="AlphaFoldDB" id="A0A949TX18"/>
<dbReference type="Proteomes" id="UP000694308">
    <property type="component" value="Unassembled WGS sequence"/>
</dbReference>
<feature type="domain" description="GGDEF" evidence="4">
    <location>
        <begin position="301"/>
        <end position="434"/>
    </location>
</feature>
<evidence type="ECO:0000256" key="1">
    <source>
        <dbReference type="SAM" id="Coils"/>
    </source>
</evidence>
<feature type="coiled-coil region" evidence="1">
    <location>
        <begin position="222"/>
        <end position="270"/>
    </location>
</feature>
<evidence type="ECO:0000259" key="3">
    <source>
        <dbReference type="PROSITE" id="PS50883"/>
    </source>
</evidence>
<keyword evidence="2" id="KW-1133">Transmembrane helix</keyword>
<feature type="transmembrane region" description="Helical" evidence="2">
    <location>
        <begin position="143"/>
        <end position="164"/>
    </location>
</feature>
<gene>
    <name evidence="5" type="ORF">I6U48_19530</name>
</gene>
<protein>
    <submittedName>
        <fullName evidence="5">EAL domain-containing protein</fullName>
    </submittedName>
</protein>
<name>A0A949TX18_9CLOT</name>
<dbReference type="InterPro" id="IPR050706">
    <property type="entry name" value="Cyclic-di-GMP_PDE-like"/>
</dbReference>
<reference evidence="5" key="1">
    <citation type="submission" date="2020-12" db="EMBL/GenBank/DDBJ databases">
        <title>Clostridium thailandense sp. nov., a novel acetogenic bacterium isolated from peat land soil in Thailand.</title>
        <authorList>
            <person name="Chaikitkaew S."/>
            <person name="Birkeland N.K."/>
        </authorList>
    </citation>
    <scope>NUCLEOTIDE SEQUENCE</scope>
    <source>
        <strain evidence="5">PL3</strain>
    </source>
</reference>
<dbReference type="SMART" id="SM00267">
    <property type="entry name" value="GGDEF"/>
    <property type="match status" value="1"/>
</dbReference>
<dbReference type="NCBIfam" id="TIGR00254">
    <property type="entry name" value="GGDEF"/>
    <property type="match status" value="1"/>
</dbReference>
<comment type="caution">
    <text evidence="5">The sequence shown here is derived from an EMBL/GenBank/DDBJ whole genome shotgun (WGS) entry which is preliminary data.</text>
</comment>
<keyword evidence="6" id="KW-1185">Reference proteome</keyword>
<dbReference type="CDD" id="cd01948">
    <property type="entry name" value="EAL"/>
    <property type="match status" value="1"/>
</dbReference>
<accession>A0A949TX18</accession>